<sequence>MSDKKTIVVLGATGAQGGGLARAIVDDPGGPFAARAVTRNPGSPKARALAERGAEVVEATLDDEDSLRRAFDGAHGAFVVTNFWESMSADVELAQAATAARAAKAAGLAHVVWSTLEDTREVLPASGQRVPVLQDRYTVPHFDAKAEADAFFRDAGVPTTYLRSTFFWEGFTQDSKPVRGEDGRLVLTLPMGEARLAGIAVEDIGRTAYGIFAAGDEYVGEVVSIAGEHLTGAEYAAAFADALGEPVGYRPLTPEQLRSSGLPAGAEIGNMFQYYVEGERGFVGARDLDVVRSLNPRLQTFRAWLDGHVEQVRSAIRAGESDQP</sequence>
<dbReference type="Gene3D" id="3.90.25.10">
    <property type="entry name" value="UDP-galactose 4-epimerase, domain 1"/>
    <property type="match status" value="1"/>
</dbReference>
<dbReference type="OrthoDB" id="4115876at2"/>
<proteinExistence type="inferred from homology"/>
<evidence type="ECO:0000256" key="2">
    <source>
        <dbReference type="ARBA" id="ARBA00022857"/>
    </source>
</evidence>
<accession>A0A066U6J6</accession>
<keyword evidence="5" id="KW-1185">Reference proteome</keyword>
<name>A0A066U6J6_9PSEU</name>
<gene>
    <name evidence="4" type="ORF">DV20_13515</name>
</gene>
<comment type="similarity">
    <text evidence="1">Belongs to the NmrA-type oxidoreductase family.</text>
</comment>
<reference evidence="4 5" key="1">
    <citation type="submission" date="2014-05" db="EMBL/GenBank/DDBJ databases">
        <title>Draft genome sequence of Amycolatopsis rifamycinica DSM 46095.</title>
        <authorList>
            <person name="Lal R."/>
            <person name="Saxena A."/>
            <person name="Kumari R."/>
            <person name="Mukherjee U."/>
            <person name="Singh P."/>
            <person name="Sangwan N."/>
            <person name="Mahato N.K."/>
        </authorList>
    </citation>
    <scope>NUCLEOTIDE SEQUENCE [LARGE SCALE GENOMIC DNA]</scope>
    <source>
        <strain evidence="4 5">DSM 46095</strain>
    </source>
</reference>
<dbReference type="Proteomes" id="UP000027345">
    <property type="component" value="Unassembled WGS sequence"/>
</dbReference>
<evidence type="ECO:0000313" key="5">
    <source>
        <dbReference type="Proteomes" id="UP000027345"/>
    </source>
</evidence>
<dbReference type="SUPFAM" id="SSF51735">
    <property type="entry name" value="NAD(P)-binding Rossmann-fold domains"/>
    <property type="match status" value="1"/>
</dbReference>
<dbReference type="Pfam" id="PF05368">
    <property type="entry name" value="NmrA"/>
    <property type="match status" value="1"/>
</dbReference>
<dbReference type="eggNOG" id="COG0702">
    <property type="taxonomic scope" value="Bacteria"/>
</dbReference>
<dbReference type="Gene3D" id="3.40.50.720">
    <property type="entry name" value="NAD(P)-binding Rossmann-like Domain"/>
    <property type="match status" value="1"/>
</dbReference>
<dbReference type="InterPro" id="IPR008030">
    <property type="entry name" value="NmrA-like"/>
</dbReference>
<organism evidence="4 5">
    <name type="scientific">Amycolatopsis rifamycinica</name>
    <dbReference type="NCBI Taxonomy" id="287986"/>
    <lineage>
        <taxon>Bacteria</taxon>
        <taxon>Bacillati</taxon>
        <taxon>Actinomycetota</taxon>
        <taxon>Actinomycetes</taxon>
        <taxon>Pseudonocardiales</taxon>
        <taxon>Pseudonocardiaceae</taxon>
        <taxon>Amycolatopsis</taxon>
    </lineage>
</organism>
<evidence type="ECO:0000259" key="3">
    <source>
        <dbReference type="Pfam" id="PF05368"/>
    </source>
</evidence>
<comment type="caution">
    <text evidence="4">The sequence shown here is derived from an EMBL/GenBank/DDBJ whole genome shotgun (WGS) entry which is preliminary data.</text>
</comment>
<evidence type="ECO:0000313" key="4">
    <source>
        <dbReference type="EMBL" id="KDN21497.1"/>
    </source>
</evidence>
<dbReference type="AlphaFoldDB" id="A0A066U6J6"/>
<dbReference type="PANTHER" id="PTHR42748:SF7">
    <property type="entry name" value="NMRA LIKE REDOX SENSOR 1-RELATED"/>
    <property type="match status" value="1"/>
</dbReference>
<evidence type="ECO:0000256" key="1">
    <source>
        <dbReference type="ARBA" id="ARBA00006328"/>
    </source>
</evidence>
<dbReference type="InterPro" id="IPR036291">
    <property type="entry name" value="NAD(P)-bd_dom_sf"/>
</dbReference>
<dbReference type="CDD" id="cd05251">
    <property type="entry name" value="NmrA_like_SDR_a"/>
    <property type="match status" value="1"/>
</dbReference>
<protein>
    <submittedName>
        <fullName evidence="4">Nucleoside-diphosphate sugar epimerase</fullName>
    </submittedName>
</protein>
<dbReference type="RefSeq" id="WP_043780005.1">
    <property type="nucleotide sequence ID" value="NZ_JMQI01000027.1"/>
</dbReference>
<dbReference type="EMBL" id="JMQI01000027">
    <property type="protein sequence ID" value="KDN21497.1"/>
    <property type="molecule type" value="Genomic_DNA"/>
</dbReference>
<dbReference type="STRING" id="287986.DV20_13515"/>
<keyword evidence="2" id="KW-0521">NADP</keyword>
<feature type="domain" description="NmrA-like" evidence="3">
    <location>
        <begin position="4"/>
        <end position="277"/>
    </location>
</feature>
<dbReference type="PANTHER" id="PTHR42748">
    <property type="entry name" value="NITROGEN METABOLITE REPRESSION PROTEIN NMRA FAMILY MEMBER"/>
    <property type="match status" value="1"/>
</dbReference>
<dbReference type="InterPro" id="IPR051164">
    <property type="entry name" value="NmrA-like_oxidored"/>
</dbReference>